<dbReference type="InterPro" id="IPR025109">
    <property type="entry name" value="DUF4031"/>
</dbReference>
<sequence length="86" mass="9654">MIYTDGIHMISSVSLEELHTFARDKLKLPARWFHPSPRHPHYDLLTPDSLQRALAEGAVKTTSKAIVRVIQGNPNLTLLKDPHSSS</sequence>
<dbReference type="AlphaFoldDB" id="A0A0P9CGR0"/>
<dbReference type="Pfam" id="PF13223">
    <property type="entry name" value="DUF4031"/>
    <property type="match status" value="1"/>
</dbReference>
<evidence type="ECO:0000259" key="1">
    <source>
        <dbReference type="Pfam" id="PF13223"/>
    </source>
</evidence>
<keyword evidence="3" id="KW-1185">Reference proteome</keyword>
<protein>
    <recommendedName>
        <fullName evidence="1">DUF4031 domain-containing protein</fullName>
    </recommendedName>
</protein>
<proteinExistence type="predicted"/>
<organism evidence="2 3">
    <name type="scientific">Alicyclobacillus ferrooxydans</name>
    <dbReference type="NCBI Taxonomy" id="471514"/>
    <lineage>
        <taxon>Bacteria</taxon>
        <taxon>Bacillati</taxon>
        <taxon>Bacillota</taxon>
        <taxon>Bacilli</taxon>
        <taxon>Bacillales</taxon>
        <taxon>Alicyclobacillaceae</taxon>
        <taxon>Alicyclobacillus</taxon>
    </lineage>
</organism>
<feature type="domain" description="DUF4031" evidence="1">
    <location>
        <begin position="8"/>
        <end position="70"/>
    </location>
</feature>
<gene>
    <name evidence="2" type="ORF">AN477_04720</name>
</gene>
<dbReference type="OrthoDB" id="2361368at2"/>
<comment type="caution">
    <text evidence="2">The sequence shown here is derived from an EMBL/GenBank/DDBJ whole genome shotgun (WGS) entry which is preliminary data.</text>
</comment>
<dbReference type="PATRIC" id="fig|471514.4.peg.3100"/>
<evidence type="ECO:0000313" key="3">
    <source>
        <dbReference type="Proteomes" id="UP000050482"/>
    </source>
</evidence>
<evidence type="ECO:0000313" key="2">
    <source>
        <dbReference type="EMBL" id="KPV44920.1"/>
    </source>
</evidence>
<dbReference type="RefSeq" id="WP_054968022.1">
    <property type="nucleotide sequence ID" value="NZ_LJCO01000019.1"/>
</dbReference>
<dbReference type="EMBL" id="LJCO01000019">
    <property type="protein sequence ID" value="KPV44920.1"/>
    <property type="molecule type" value="Genomic_DNA"/>
</dbReference>
<name>A0A0P9CGR0_9BACL</name>
<accession>A0A0P9CGR0</accession>
<dbReference type="Proteomes" id="UP000050482">
    <property type="component" value="Unassembled WGS sequence"/>
</dbReference>
<reference evidence="2 3" key="1">
    <citation type="submission" date="2015-09" db="EMBL/GenBank/DDBJ databases">
        <title>Draft genome sequence of Alicyclobacillus ferrooxydans DSM 22381.</title>
        <authorList>
            <person name="Hemp J."/>
        </authorList>
    </citation>
    <scope>NUCLEOTIDE SEQUENCE [LARGE SCALE GENOMIC DNA]</scope>
    <source>
        <strain evidence="2 3">TC-34</strain>
    </source>
</reference>